<evidence type="ECO:0000256" key="5">
    <source>
        <dbReference type="ARBA" id="ARBA00022960"/>
    </source>
</evidence>
<evidence type="ECO:0000256" key="4">
    <source>
        <dbReference type="ARBA" id="ARBA00022692"/>
    </source>
</evidence>
<comment type="caution">
    <text evidence="17">The sequence shown here is derived from an EMBL/GenBank/DDBJ whole genome shotgun (WGS) entry which is preliminary data.</text>
</comment>
<dbReference type="Proteomes" id="UP000680815">
    <property type="component" value="Unassembled WGS sequence"/>
</dbReference>
<dbReference type="EC" id="2.4.99.28" evidence="14"/>
<keyword evidence="17" id="KW-0132">Cell division</keyword>
<keyword evidence="3" id="KW-0808">Transferase</keyword>
<feature type="transmembrane region" description="Helical" evidence="16">
    <location>
        <begin position="62"/>
        <end position="80"/>
    </location>
</feature>
<keyword evidence="7 16" id="KW-1133">Transmembrane helix</keyword>
<feature type="transmembrane region" description="Helical" evidence="16">
    <location>
        <begin position="22"/>
        <end position="41"/>
    </location>
</feature>
<keyword evidence="5" id="KW-0133">Cell shape</keyword>
<evidence type="ECO:0000256" key="14">
    <source>
        <dbReference type="ARBA" id="ARBA00044770"/>
    </source>
</evidence>
<name>A0ABS4ASG2_9PROT</name>
<dbReference type="RefSeq" id="WP_209351172.1">
    <property type="nucleotide sequence ID" value="NZ_JAGIYZ010000005.1"/>
</dbReference>
<proteinExistence type="inferred from homology"/>
<reference evidence="17 18" key="1">
    <citation type="submission" date="2021-03" db="EMBL/GenBank/DDBJ databases">
        <authorList>
            <person name="So Y."/>
        </authorList>
    </citation>
    <scope>NUCLEOTIDE SEQUENCE [LARGE SCALE GENOMIC DNA]</scope>
    <source>
        <strain evidence="17 18">PWR1</strain>
    </source>
</reference>
<feature type="transmembrane region" description="Helical" evidence="16">
    <location>
        <begin position="346"/>
        <end position="365"/>
    </location>
</feature>
<organism evidence="17 18">
    <name type="scientific">Roseomonas nitratireducens</name>
    <dbReference type="NCBI Taxonomy" id="2820810"/>
    <lineage>
        <taxon>Bacteria</taxon>
        <taxon>Pseudomonadati</taxon>
        <taxon>Pseudomonadota</taxon>
        <taxon>Alphaproteobacteria</taxon>
        <taxon>Acetobacterales</taxon>
        <taxon>Roseomonadaceae</taxon>
        <taxon>Roseomonas</taxon>
    </lineage>
</organism>
<keyword evidence="18" id="KW-1185">Reference proteome</keyword>
<evidence type="ECO:0000256" key="10">
    <source>
        <dbReference type="ARBA" id="ARBA00033270"/>
    </source>
</evidence>
<feature type="transmembrane region" description="Helical" evidence="16">
    <location>
        <begin position="86"/>
        <end position="105"/>
    </location>
</feature>
<evidence type="ECO:0000256" key="11">
    <source>
        <dbReference type="ARBA" id="ARBA00038053"/>
    </source>
</evidence>
<dbReference type="PANTHER" id="PTHR30474:SF2">
    <property type="entry name" value="PEPTIDOGLYCAN GLYCOSYLTRANSFERASE FTSW-RELATED"/>
    <property type="match status" value="1"/>
</dbReference>
<evidence type="ECO:0000313" key="18">
    <source>
        <dbReference type="Proteomes" id="UP000680815"/>
    </source>
</evidence>
<dbReference type="EMBL" id="JAGIYZ010000005">
    <property type="protein sequence ID" value="MBP0463798.1"/>
    <property type="molecule type" value="Genomic_DNA"/>
</dbReference>
<feature type="transmembrane region" description="Helical" evidence="16">
    <location>
        <begin position="195"/>
        <end position="215"/>
    </location>
</feature>
<keyword evidence="8 16" id="KW-0472">Membrane</keyword>
<evidence type="ECO:0000256" key="9">
    <source>
        <dbReference type="ARBA" id="ARBA00032370"/>
    </source>
</evidence>
<evidence type="ECO:0000256" key="7">
    <source>
        <dbReference type="ARBA" id="ARBA00022989"/>
    </source>
</evidence>
<comment type="similarity">
    <text evidence="11">Belongs to the SEDS family. FtsW subfamily.</text>
</comment>
<evidence type="ECO:0000256" key="2">
    <source>
        <dbReference type="ARBA" id="ARBA00022676"/>
    </source>
</evidence>
<dbReference type="PANTHER" id="PTHR30474">
    <property type="entry name" value="CELL CYCLE PROTEIN"/>
    <property type="match status" value="1"/>
</dbReference>
<comment type="catalytic activity">
    <reaction evidence="15">
        <text>[GlcNAc-(1-&gt;4)-Mur2Ac(oyl-L-Ala-gamma-D-Glu-L-Lys-D-Ala-D-Ala)](n)-di-trans,octa-cis-undecaprenyl diphosphate + beta-D-GlcNAc-(1-&gt;4)-Mur2Ac(oyl-L-Ala-gamma-D-Glu-L-Lys-D-Ala-D-Ala)-di-trans,octa-cis-undecaprenyl diphosphate = [GlcNAc-(1-&gt;4)-Mur2Ac(oyl-L-Ala-gamma-D-Glu-L-Lys-D-Ala-D-Ala)](n+1)-di-trans,octa-cis-undecaprenyl diphosphate + di-trans,octa-cis-undecaprenyl diphosphate + H(+)</text>
        <dbReference type="Rhea" id="RHEA:23708"/>
        <dbReference type="Rhea" id="RHEA-COMP:9602"/>
        <dbReference type="Rhea" id="RHEA-COMP:9603"/>
        <dbReference type="ChEBI" id="CHEBI:15378"/>
        <dbReference type="ChEBI" id="CHEBI:58405"/>
        <dbReference type="ChEBI" id="CHEBI:60033"/>
        <dbReference type="ChEBI" id="CHEBI:78435"/>
        <dbReference type="EC" id="2.4.99.28"/>
    </reaction>
</comment>
<evidence type="ECO:0000256" key="1">
    <source>
        <dbReference type="ARBA" id="ARBA00004141"/>
    </source>
</evidence>
<feature type="transmembrane region" description="Helical" evidence="16">
    <location>
        <begin position="150"/>
        <end position="167"/>
    </location>
</feature>
<dbReference type="InterPro" id="IPR001182">
    <property type="entry name" value="FtsW/RodA"/>
</dbReference>
<protein>
    <recommendedName>
        <fullName evidence="12">Probable peptidoglycan glycosyltransferase FtsW</fullName>
        <ecNumber evidence="14">2.4.99.28</ecNumber>
    </recommendedName>
    <alternativeName>
        <fullName evidence="13">Cell division protein FtsW</fullName>
    </alternativeName>
    <alternativeName>
        <fullName evidence="10">Cell wall polymerase</fullName>
    </alternativeName>
    <alternativeName>
        <fullName evidence="9">Peptidoglycan polymerase</fullName>
    </alternativeName>
</protein>
<keyword evidence="4 16" id="KW-0812">Transmembrane</keyword>
<evidence type="ECO:0000256" key="12">
    <source>
        <dbReference type="ARBA" id="ARBA00041185"/>
    </source>
</evidence>
<evidence type="ECO:0000256" key="6">
    <source>
        <dbReference type="ARBA" id="ARBA00022984"/>
    </source>
</evidence>
<gene>
    <name evidence="17" type="ORF">J5Y09_07740</name>
</gene>
<evidence type="ECO:0000256" key="13">
    <source>
        <dbReference type="ARBA" id="ARBA00041418"/>
    </source>
</evidence>
<keyword evidence="17" id="KW-0131">Cell cycle</keyword>
<feature type="transmembrane region" description="Helical" evidence="16">
    <location>
        <begin position="307"/>
        <end position="326"/>
    </location>
</feature>
<feature type="transmembrane region" description="Helical" evidence="16">
    <location>
        <begin position="278"/>
        <end position="295"/>
    </location>
</feature>
<sequence>MTAFSRADTSTLGRWWWTVDRWTLAALLALVGFGYVMMLAASPAVAERIGASSRHMFFIKQVAYLGMATLLMVAVSMLSVKGVRRLALAGFAVFIVLTAATLVIGTEIKGARRWLPIPGFSLQPSEFVKPFFAVVAAWLIAEGKAPGSKVWGATIAVGLFVVVAGILKGQPDIGMLLVVAAVFFAQFFVAGMNMFLVGAVGGLGIAAAVGAYLLFPHVQSRVHRFLDPSSGDSYQVSVALEAFANGGLLGRGPGEGRVKNVLPDAHADFVFAVAGEEFGMVICLAILFLFAFIVVRGMMRLLAEHDLFVMLAGAGLLTQFGLQAFVNMGSTLHLIPTKGMTLPFVSYGGSSVLAIAIGMGMLLALTRRRTGGRVTHEDSPAPALAAGGAR</sequence>
<evidence type="ECO:0000256" key="15">
    <source>
        <dbReference type="ARBA" id="ARBA00049902"/>
    </source>
</evidence>
<keyword evidence="6" id="KW-0573">Peptidoglycan synthesis</keyword>
<dbReference type="GO" id="GO:0051301">
    <property type="term" value="P:cell division"/>
    <property type="evidence" value="ECO:0007669"/>
    <property type="project" value="UniProtKB-KW"/>
</dbReference>
<evidence type="ECO:0000256" key="3">
    <source>
        <dbReference type="ARBA" id="ARBA00022679"/>
    </source>
</evidence>
<feature type="transmembrane region" description="Helical" evidence="16">
    <location>
        <begin position="173"/>
        <end position="190"/>
    </location>
</feature>
<evidence type="ECO:0000256" key="16">
    <source>
        <dbReference type="SAM" id="Phobius"/>
    </source>
</evidence>
<dbReference type="Pfam" id="PF01098">
    <property type="entry name" value="FTSW_RODA_SPOVE"/>
    <property type="match status" value="1"/>
</dbReference>
<evidence type="ECO:0000256" key="8">
    <source>
        <dbReference type="ARBA" id="ARBA00023136"/>
    </source>
</evidence>
<evidence type="ECO:0000313" key="17">
    <source>
        <dbReference type="EMBL" id="MBP0463798.1"/>
    </source>
</evidence>
<accession>A0ABS4ASG2</accession>
<comment type="subcellular location">
    <subcellularLocation>
        <location evidence="1">Membrane</location>
        <topology evidence="1">Multi-pass membrane protein</topology>
    </subcellularLocation>
</comment>
<keyword evidence="2" id="KW-0328">Glycosyltransferase</keyword>